<keyword evidence="2" id="KW-0732">Signal</keyword>
<keyword evidence="4" id="KW-1185">Reference proteome</keyword>
<feature type="signal peptide" evidence="2">
    <location>
        <begin position="1"/>
        <end position="31"/>
    </location>
</feature>
<dbReference type="KEGG" id="tsin:OXH18_03885"/>
<name>A0A9E8ZG44_9CYAN</name>
<sequence length="113" mass="12832">MARRYFCPWFLLTLLVVWLAPIATLSLSASATPCTTARSCSTNNEENYLEPNSSNTPAHAIEVESVAQWQDEPNFEQPTPSRAIDIGQTTRLLTRLKLWLDRYDQFFPEEAAP</sequence>
<evidence type="ECO:0000313" key="3">
    <source>
        <dbReference type="EMBL" id="WAL61152.1"/>
    </source>
</evidence>
<evidence type="ECO:0000256" key="1">
    <source>
        <dbReference type="SAM" id="MobiDB-lite"/>
    </source>
</evidence>
<dbReference type="EMBL" id="CP113797">
    <property type="protein sequence ID" value="WAL61152.1"/>
    <property type="molecule type" value="Genomic_DNA"/>
</dbReference>
<feature type="chain" id="PRO_5038506566" evidence="2">
    <location>
        <begin position="32"/>
        <end position="113"/>
    </location>
</feature>
<gene>
    <name evidence="3" type="ORF">OXH18_03885</name>
</gene>
<accession>A0A9E8ZG44</accession>
<reference evidence="3" key="1">
    <citation type="submission" date="2022-12" db="EMBL/GenBank/DDBJ databases">
        <title>Polyphasic identification of a Novel Hot-Spring Cyanobacterium Ocullathermofonsia sinensis gen nov. sp. nov. and Genomic Insights on its Adaptations to the Thermal Habitat.</title>
        <authorList>
            <person name="Daroch M."/>
            <person name="Tang J."/>
            <person name="Jiang Y."/>
        </authorList>
    </citation>
    <scope>NUCLEOTIDE SEQUENCE</scope>
    <source>
        <strain evidence="3">PKUAC-SCTA174</strain>
    </source>
</reference>
<dbReference type="RefSeq" id="WP_268611106.1">
    <property type="nucleotide sequence ID" value="NZ_CP113797.1"/>
</dbReference>
<evidence type="ECO:0000256" key="2">
    <source>
        <dbReference type="SAM" id="SignalP"/>
    </source>
</evidence>
<organism evidence="3 4">
    <name type="scientific">Thermocoleostomius sinensis A174</name>
    <dbReference type="NCBI Taxonomy" id="2016057"/>
    <lineage>
        <taxon>Bacteria</taxon>
        <taxon>Bacillati</taxon>
        <taxon>Cyanobacteriota</taxon>
        <taxon>Cyanophyceae</taxon>
        <taxon>Oculatellales</taxon>
        <taxon>Oculatellaceae</taxon>
        <taxon>Thermocoleostomius</taxon>
    </lineage>
</organism>
<evidence type="ECO:0000313" key="4">
    <source>
        <dbReference type="Proteomes" id="UP001163152"/>
    </source>
</evidence>
<feature type="region of interest" description="Disordered" evidence="1">
    <location>
        <begin position="34"/>
        <end position="55"/>
    </location>
</feature>
<dbReference type="AlphaFoldDB" id="A0A9E8ZG44"/>
<dbReference type="Proteomes" id="UP001163152">
    <property type="component" value="Chromosome"/>
</dbReference>
<protein>
    <submittedName>
        <fullName evidence="3">Uncharacterized protein</fullName>
    </submittedName>
</protein>
<proteinExistence type="predicted"/>